<keyword evidence="2" id="KW-0238">DNA-binding</keyword>
<accession>A0A918XQC6</accession>
<dbReference type="PANTHER" id="PTHR43537">
    <property type="entry name" value="TRANSCRIPTIONAL REGULATOR, GNTR FAMILY"/>
    <property type="match status" value="1"/>
</dbReference>
<proteinExistence type="predicted"/>
<evidence type="ECO:0000259" key="4">
    <source>
        <dbReference type="PROSITE" id="PS50949"/>
    </source>
</evidence>
<dbReference type="SMART" id="SM00895">
    <property type="entry name" value="FCD"/>
    <property type="match status" value="1"/>
</dbReference>
<dbReference type="Gene3D" id="1.20.120.530">
    <property type="entry name" value="GntR ligand-binding domain-like"/>
    <property type="match status" value="1"/>
</dbReference>
<reference evidence="5" key="1">
    <citation type="journal article" date="2014" name="Int. J. Syst. Evol. Microbiol.">
        <title>Complete genome sequence of Corynebacterium casei LMG S-19264T (=DSM 44701T), isolated from a smear-ripened cheese.</title>
        <authorList>
            <consortium name="US DOE Joint Genome Institute (JGI-PGF)"/>
            <person name="Walter F."/>
            <person name="Albersmeier A."/>
            <person name="Kalinowski J."/>
            <person name="Ruckert C."/>
        </authorList>
    </citation>
    <scope>NUCLEOTIDE SEQUENCE</scope>
    <source>
        <strain evidence="5">KCTC 42651</strain>
    </source>
</reference>
<evidence type="ECO:0000256" key="2">
    <source>
        <dbReference type="ARBA" id="ARBA00023125"/>
    </source>
</evidence>
<dbReference type="Proteomes" id="UP000630353">
    <property type="component" value="Unassembled WGS sequence"/>
</dbReference>
<evidence type="ECO:0000313" key="5">
    <source>
        <dbReference type="EMBL" id="GHD46920.1"/>
    </source>
</evidence>
<dbReference type="PROSITE" id="PS50949">
    <property type="entry name" value="HTH_GNTR"/>
    <property type="match status" value="1"/>
</dbReference>
<keyword evidence="3" id="KW-0804">Transcription</keyword>
<dbReference type="AlphaFoldDB" id="A0A918XQC6"/>
<dbReference type="InterPro" id="IPR011711">
    <property type="entry name" value="GntR_C"/>
</dbReference>
<dbReference type="SUPFAM" id="SSF48008">
    <property type="entry name" value="GntR ligand-binding domain-like"/>
    <property type="match status" value="1"/>
</dbReference>
<dbReference type="Pfam" id="PF00392">
    <property type="entry name" value="GntR"/>
    <property type="match status" value="1"/>
</dbReference>
<dbReference type="GO" id="GO:0003700">
    <property type="term" value="F:DNA-binding transcription factor activity"/>
    <property type="evidence" value="ECO:0007669"/>
    <property type="project" value="InterPro"/>
</dbReference>
<dbReference type="EMBL" id="BMZS01000003">
    <property type="protein sequence ID" value="GHD46920.1"/>
    <property type="molecule type" value="Genomic_DNA"/>
</dbReference>
<dbReference type="SUPFAM" id="SSF46785">
    <property type="entry name" value="Winged helix' DNA-binding domain"/>
    <property type="match status" value="1"/>
</dbReference>
<dbReference type="SMART" id="SM00345">
    <property type="entry name" value="HTH_GNTR"/>
    <property type="match status" value="1"/>
</dbReference>
<name>A0A918XQC6_9PROT</name>
<dbReference type="RefSeq" id="WP_189988472.1">
    <property type="nucleotide sequence ID" value="NZ_BMZS01000003.1"/>
</dbReference>
<dbReference type="Pfam" id="PF07729">
    <property type="entry name" value="FCD"/>
    <property type="match status" value="1"/>
</dbReference>
<dbReference type="Gene3D" id="1.10.10.10">
    <property type="entry name" value="Winged helix-like DNA-binding domain superfamily/Winged helix DNA-binding domain"/>
    <property type="match status" value="1"/>
</dbReference>
<dbReference type="InterPro" id="IPR036388">
    <property type="entry name" value="WH-like_DNA-bd_sf"/>
</dbReference>
<dbReference type="GO" id="GO:0003677">
    <property type="term" value="F:DNA binding"/>
    <property type="evidence" value="ECO:0007669"/>
    <property type="project" value="UniProtKB-KW"/>
</dbReference>
<evidence type="ECO:0000256" key="3">
    <source>
        <dbReference type="ARBA" id="ARBA00023163"/>
    </source>
</evidence>
<gene>
    <name evidence="5" type="ORF">GCM10017083_16610</name>
</gene>
<keyword evidence="1" id="KW-0805">Transcription regulation</keyword>
<sequence>MELRALDSRPVLIDQVYERLVDAIAAGALPPGHRLRQEQLAADLGVSRQPVSHALAMLKNAGLAVEQGVRGLVVAPVDPDRLHQLFQVRAVLDGLAAGLAAGRVAADPSIDTSELQSCIEHGFAAELGRDIATAVDWDMRFHAAVNALSGNPVLSEVAEAQRPQIRRVMVVIKFDPAIAERIWREHAGIADAIRAGDVEKAGTRAREHALKAGEETRQRLIDQARSIAGKLNKGTKRHATRSRSARAV</sequence>
<dbReference type="InterPro" id="IPR008920">
    <property type="entry name" value="TF_FadR/GntR_C"/>
</dbReference>
<comment type="caution">
    <text evidence="5">The sequence shown here is derived from an EMBL/GenBank/DDBJ whole genome shotgun (WGS) entry which is preliminary data.</text>
</comment>
<reference evidence="5" key="2">
    <citation type="submission" date="2020-09" db="EMBL/GenBank/DDBJ databases">
        <authorList>
            <person name="Sun Q."/>
            <person name="Kim S."/>
        </authorList>
    </citation>
    <scope>NUCLEOTIDE SEQUENCE</scope>
    <source>
        <strain evidence="5">KCTC 42651</strain>
    </source>
</reference>
<evidence type="ECO:0000313" key="6">
    <source>
        <dbReference type="Proteomes" id="UP000630353"/>
    </source>
</evidence>
<dbReference type="InterPro" id="IPR000524">
    <property type="entry name" value="Tscrpt_reg_HTH_GntR"/>
</dbReference>
<evidence type="ECO:0000256" key="1">
    <source>
        <dbReference type="ARBA" id="ARBA00023015"/>
    </source>
</evidence>
<dbReference type="PANTHER" id="PTHR43537:SF45">
    <property type="entry name" value="GNTR FAMILY REGULATORY PROTEIN"/>
    <property type="match status" value="1"/>
</dbReference>
<protein>
    <submittedName>
        <fullName evidence="5">Transcriptional regulator</fullName>
    </submittedName>
</protein>
<keyword evidence="6" id="KW-1185">Reference proteome</keyword>
<organism evidence="5 6">
    <name type="scientific">Thalassobaculum fulvum</name>
    <dbReference type="NCBI Taxonomy" id="1633335"/>
    <lineage>
        <taxon>Bacteria</taxon>
        <taxon>Pseudomonadati</taxon>
        <taxon>Pseudomonadota</taxon>
        <taxon>Alphaproteobacteria</taxon>
        <taxon>Rhodospirillales</taxon>
        <taxon>Thalassobaculaceae</taxon>
        <taxon>Thalassobaculum</taxon>
    </lineage>
</organism>
<dbReference type="InterPro" id="IPR036390">
    <property type="entry name" value="WH_DNA-bd_sf"/>
</dbReference>
<feature type="domain" description="HTH gntR-type" evidence="4">
    <location>
        <begin position="10"/>
        <end position="77"/>
    </location>
</feature>